<name>A0A517ZI89_9PLAN</name>
<dbReference type="InterPro" id="IPR013830">
    <property type="entry name" value="SGNH_hydro"/>
</dbReference>
<feature type="transmembrane region" description="Helical" evidence="1">
    <location>
        <begin position="12"/>
        <end position="38"/>
    </location>
</feature>
<dbReference type="Gene3D" id="3.40.50.1110">
    <property type="entry name" value="SGNH hydrolase"/>
    <property type="match status" value="1"/>
</dbReference>
<keyword evidence="3" id="KW-0378">Hydrolase</keyword>
<dbReference type="KEGG" id="sdyn:Mal52_06510"/>
<feature type="transmembrane region" description="Helical" evidence="1">
    <location>
        <begin position="72"/>
        <end position="89"/>
    </location>
</feature>
<dbReference type="PANTHER" id="PTHR30383">
    <property type="entry name" value="THIOESTERASE 1/PROTEASE 1/LYSOPHOSPHOLIPASE L1"/>
    <property type="match status" value="1"/>
</dbReference>
<dbReference type="GO" id="GO:0004064">
    <property type="term" value="F:arylesterase activity"/>
    <property type="evidence" value="ECO:0007669"/>
    <property type="project" value="UniProtKB-EC"/>
</dbReference>
<dbReference type="EMBL" id="CP036276">
    <property type="protein sequence ID" value="QDU42196.1"/>
    <property type="molecule type" value="Genomic_DNA"/>
</dbReference>
<evidence type="ECO:0000313" key="4">
    <source>
        <dbReference type="Proteomes" id="UP000319383"/>
    </source>
</evidence>
<keyword evidence="1" id="KW-1133">Transmembrane helix</keyword>
<dbReference type="RefSeq" id="WP_145374273.1">
    <property type="nucleotide sequence ID" value="NZ_CP036276.1"/>
</dbReference>
<dbReference type="Pfam" id="PF13472">
    <property type="entry name" value="Lipase_GDSL_2"/>
    <property type="match status" value="1"/>
</dbReference>
<reference evidence="3 4" key="1">
    <citation type="submission" date="2019-02" db="EMBL/GenBank/DDBJ databases">
        <title>Deep-cultivation of Planctomycetes and their phenomic and genomic characterization uncovers novel biology.</title>
        <authorList>
            <person name="Wiegand S."/>
            <person name="Jogler M."/>
            <person name="Boedeker C."/>
            <person name="Pinto D."/>
            <person name="Vollmers J."/>
            <person name="Rivas-Marin E."/>
            <person name="Kohn T."/>
            <person name="Peeters S.H."/>
            <person name="Heuer A."/>
            <person name="Rast P."/>
            <person name="Oberbeckmann S."/>
            <person name="Bunk B."/>
            <person name="Jeske O."/>
            <person name="Meyerdierks A."/>
            <person name="Storesund J.E."/>
            <person name="Kallscheuer N."/>
            <person name="Luecker S."/>
            <person name="Lage O.M."/>
            <person name="Pohl T."/>
            <person name="Merkel B.J."/>
            <person name="Hornburger P."/>
            <person name="Mueller R.-W."/>
            <person name="Bruemmer F."/>
            <person name="Labrenz M."/>
            <person name="Spormann A.M."/>
            <person name="Op den Camp H."/>
            <person name="Overmann J."/>
            <person name="Amann R."/>
            <person name="Jetten M.S.M."/>
            <person name="Mascher T."/>
            <person name="Medema M.H."/>
            <person name="Devos D.P."/>
            <person name="Kaster A.-K."/>
            <person name="Ovreas L."/>
            <person name="Rohde M."/>
            <person name="Galperin M.Y."/>
            <person name="Jogler C."/>
        </authorList>
    </citation>
    <scope>NUCLEOTIDE SEQUENCE [LARGE SCALE GENOMIC DNA]</scope>
    <source>
        <strain evidence="3 4">Mal52</strain>
    </source>
</reference>
<dbReference type="InterPro" id="IPR051532">
    <property type="entry name" value="Ester_Hydrolysis_Enzymes"/>
</dbReference>
<dbReference type="SUPFAM" id="SSF52266">
    <property type="entry name" value="SGNH hydrolase"/>
    <property type="match status" value="1"/>
</dbReference>
<keyword evidence="1" id="KW-0472">Membrane</keyword>
<dbReference type="GO" id="GO:0004622">
    <property type="term" value="F:phosphatidylcholine lysophospholipase activity"/>
    <property type="evidence" value="ECO:0007669"/>
    <property type="project" value="TreeGrafter"/>
</dbReference>
<keyword evidence="1" id="KW-0812">Transmembrane</keyword>
<dbReference type="AlphaFoldDB" id="A0A517ZI89"/>
<dbReference type="PANTHER" id="PTHR30383:SF5">
    <property type="entry name" value="SGNH HYDROLASE-TYPE ESTERASE DOMAIN-CONTAINING PROTEIN"/>
    <property type="match status" value="1"/>
</dbReference>
<protein>
    <submittedName>
        <fullName evidence="3">Arylesterase</fullName>
        <ecNumber evidence="3">3.1.1.2</ecNumber>
    </submittedName>
</protein>
<evidence type="ECO:0000313" key="3">
    <source>
        <dbReference type="EMBL" id="QDU42196.1"/>
    </source>
</evidence>
<sequence>MTTSTKRLGWIVAIAGGVIASLITFPAAVPWMIAGWLLYSTVLIARGRPGWLPLLVCASIVLVKNVDWPSAFYLLAGAMLAVGIWRGAGSRKQPSVSSNRLGVAVSMIALWGAWLALSWMWWTSAHSSEMPQLQGERPVVCVGDSLTSFGYPDELAKLLTIPVINQGTDGITTSDALKALPELIAANPQIVVIELGGHDFLKGKTRAATKANLQKIVDACHDIGAEVVVMEVPRGFIIDPFGGLEREFTRDNDLELVSDGTIRNLVLWSPYAPPGLWLDAARHLSDDGLHPNARGNRYMAECVTEALVRLYGEKIRTTP</sequence>
<evidence type="ECO:0000259" key="2">
    <source>
        <dbReference type="Pfam" id="PF13472"/>
    </source>
</evidence>
<dbReference type="InterPro" id="IPR036514">
    <property type="entry name" value="SGNH_hydro_sf"/>
</dbReference>
<feature type="transmembrane region" description="Helical" evidence="1">
    <location>
        <begin position="101"/>
        <end position="122"/>
    </location>
</feature>
<feature type="domain" description="SGNH hydrolase-type esterase" evidence="2">
    <location>
        <begin position="141"/>
        <end position="297"/>
    </location>
</feature>
<dbReference type="Proteomes" id="UP000319383">
    <property type="component" value="Chromosome"/>
</dbReference>
<organism evidence="3 4">
    <name type="scientific">Symmachiella dynata</name>
    <dbReference type="NCBI Taxonomy" id="2527995"/>
    <lineage>
        <taxon>Bacteria</taxon>
        <taxon>Pseudomonadati</taxon>
        <taxon>Planctomycetota</taxon>
        <taxon>Planctomycetia</taxon>
        <taxon>Planctomycetales</taxon>
        <taxon>Planctomycetaceae</taxon>
        <taxon>Symmachiella</taxon>
    </lineage>
</organism>
<keyword evidence="4" id="KW-1185">Reference proteome</keyword>
<dbReference type="EC" id="3.1.1.2" evidence="3"/>
<gene>
    <name evidence="3" type="ORF">Mal52_06510</name>
</gene>
<accession>A0A517ZI89</accession>
<evidence type="ECO:0000256" key="1">
    <source>
        <dbReference type="SAM" id="Phobius"/>
    </source>
</evidence>
<proteinExistence type="predicted"/>